<feature type="signal peptide" evidence="1">
    <location>
        <begin position="1"/>
        <end position="26"/>
    </location>
</feature>
<dbReference type="EMBL" id="CP062941">
    <property type="protein sequence ID" value="QOL50185.1"/>
    <property type="molecule type" value="Genomic_DNA"/>
</dbReference>
<name>A0A7L9U7N7_9BURK</name>
<keyword evidence="1" id="KW-0732">Signal</keyword>
<proteinExistence type="predicted"/>
<feature type="chain" id="PRO_5032324525" evidence="1">
    <location>
        <begin position="27"/>
        <end position="178"/>
    </location>
</feature>
<sequence>MNMISIARRFLLLPALLAVATLTGCASQMTHQELTPAPVKLARQHPQSVTVTTMPMPSSPLAALITEAELRAALSDAIVSSKAFADVKNAGADYQLSVQVFNLETPSFGIAMTSKVEAGWTLKRADTGAVVWQEAIKTEHTTGGSEAFVGAERAKMSIAGAIKKNISIGLERIGAANL</sequence>
<dbReference type="AlphaFoldDB" id="A0A7L9U7N7"/>
<keyword evidence="3" id="KW-1185">Reference proteome</keyword>
<accession>A0A7L9U7N7</accession>
<evidence type="ECO:0000313" key="2">
    <source>
        <dbReference type="EMBL" id="QOL50185.1"/>
    </source>
</evidence>
<dbReference type="RefSeq" id="WP_193687203.1">
    <property type="nucleotide sequence ID" value="NZ_CP062941.1"/>
</dbReference>
<evidence type="ECO:0000256" key="1">
    <source>
        <dbReference type="SAM" id="SignalP"/>
    </source>
</evidence>
<reference evidence="2 3" key="1">
    <citation type="submission" date="2020-10" db="EMBL/GenBank/DDBJ databases">
        <title>Genome sequencing of Massilia sp. LPB0304.</title>
        <authorList>
            <person name="Kim J."/>
        </authorList>
    </citation>
    <scope>NUCLEOTIDE SEQUENCE [LARGE SCALE GENOMIC DNA]</scope>
    <source>
        <strain evidence="2 3">LPB0304</strain>
    </source>
</reference>
<organism evidence="2 3">
    <name type="scientific">Massilia litorea</name>
    <dbReference type="NCBI Taxonomy" id="2769491"/>
    <lineage>
        <taxon>Bacteria</taxon>
        <taxon>Pseudomonadati</taxon>
        <taxon>Pseudomonadota</taxon>
        <taxon>Betaproteobacteria</taxon>
        <taxon>Burkholderiales</taxon>
        <taxon>Oxalobacteraceae</taxon>
        <taxon>Telluria group</taxon>
        <taxon>Massilia</taxon>
    </lineage>
</organism>
<protein>
    <submittedName>
        <fullName evidence="2">Membrane integrity-associated transporter subunit PqiC</fullName>
    </submittedName>
</protein>
<gene>
    <name evidence="2" type="ORF">LPB04_02325</name>
</gene>
<dbReference type="KEGG" id="mlir:LPB04_02325"/>
<dbReference type="Proteomes" id="UP000593875">
    <property type="component" value="Chromosome"/>
</dbReference>
<evidence type="ECO:0000313" key="3">
    <source>
        <dbReference type="Proteomes" id="UP000593875"/>
    </source>
</evidence>